<evidence type="ECO:0000256" key="1">
    <source>
        <dbReference type="SAM" id="MobiDB-lite"/>
    </source>
</evidence>
<sequence length="140" mass="15581">MDDTMQPATTTAHCPTVDAHPDQVLELGPDTGGVWLVRSRKNTTHVWDLDAMTYRRQPGPGSSPMLYDNTDQPITNVGRWPAVDHSSLVFFDDPQDPTTEHWRICSRIRSITRIAPTAPPGENGRTQRAAPVGRHPRPAH</sequence>
<gene>
    <name evidence="2" type="ORF">GCM10009867_17190</name>
</gene>
<proteinExistence type="predicted"/>
<organism evidence="2 3">
    <name type="scientific">Pedococcus aerophilus</name>
    <dbReference type="NCBI Taxonomy" id="436356"/>
    <lineage>
        <taxon>Bacteria</taxon>
        <taxon>Bacillati</taxon>
        <taxon>Actinomycetota</taxon>
        <taxon>Actinomycetes</taxon>
        <taxon>Micrococcales</taxon>
        <taxon>Intrasporangiaceae</taxon>
        <taxon>Pedococcus</taxon>
    </lineage>
</organism>
<reference evidence="2 3" key="1">
    <citation type="journal article" date="2019" name="Int. J. Syst. Evol. Microbiol.">
        <title>The Global Catalogue of Microorganisms (GCM) 10K type strain sequencing project: providing services to taxonomists for standard genome sequencing and annotation.</title>
        <authorList>
            <consortium name="The Broad Institute Genomics Platform"/>
            <consortium name="The Broad Institute Genome Sequencing Center for Infectious Disease"/>
            <person name="Wu L."/>
            <person name="Ma J."/>
        </authorList>
    </citation>
    <scope>NUCLEOTIDE SEQUENCE [LARGE SCALE GENOMIC DNA]</scope>
    <source>
        <strain evidence="2 3">JCM 16378</strain>
    </source>
</reference>
<evidence type="ECO:0000313" key="3">
    <source>
        <dbReference type="Proteomes" id="UP001501326"/>
    </source>
</evidence>
<keyword evidence="3" id="KW-1185">Reference proteome</keyword>
<name>A0ABN3UMH7_9MICO</name>
<accession>A0ABN3UMH7</accession>
<feature type="region of interest" description="Disordered" evidence="1">
    <location>
        <begin position="115"/>
        <end position="140"/>
    </location>
</feature>
<dbReference type="Proteomes" id="UP001501326">
    <property type="component" value="Unassembled WGS sequence"/>
</dbReference>
<evidence type="ECO:0000313" key="2">
    <source>
        <dbReference type="EMBL" id="GAA2735266.1"/>
    </source>
</evidence>
<comment type="caution">
    <text evidence="2">The sequence shown here is derived from an EMBL/GenBank/DDBJ whole genome shotgun (WGS) entry which is preliminary data.</text>
</comment>
<dbReference type="EMBL" id="BAAARN010000001">
    <property type="protein sequence ID" value="GAA2735266.1"/>
    <property type="molecule type" value="Genomic_DNA"/>
</dbReference>
<protein>
    <submittedName>
        <fullName evidence="2">Uncharacterized protein</fullName>
    </submittedName>
</protein>
<dbReference type="RefSeq" id="WP_344192155.1">
    <property type="nucleotide sequence ID" value="NZ_BAAARN010000001.1"/>
</dbReference>